<keyword evidence="6 13" id="KW-0479">Metal-binding</keyword>
<dbReference type="Proteomes" id="UP000515847">
    <property type="component" value="Chromosome"/>
</dbReference>
<keyword evidence="7 13" id="KW-0547">Nucleotide-binding</keyword>
<keyword evidence="9 13" id="KW-0067">ATP-binding</keyword>
<evidence type="ECO:0000313" key="15">
    <source>
        <dbReference type="EMBL" id="QNB48454.1"/>
    </source>
</evidence>
<dbReference type="KEGG" id="tfr:BR63_14695"/>
<evidence type="ECO:0000256" key="2">
    <source>
        <dbReference type="ARBA" id="ARBA00005594"/>
    </source>
</evidence>
<evidence type="ECO:0000256" key="4">
    <source>
        <dbReference type="ARBA" id="ARBA00022490"/>
    </source>
</evidence>
<dbReference type="GO" id="GO:0004817">
    <property type="term" value="F:cysteine-tRNA ligase activity"/>
    <property type="evidence" value="ECO:0007669"/>
    <property type="project" value="UniProtKB-UniRule"/>
</dbReference>
<feature type="domain" description="Cysteinyl-tRNA synthetase class Ia DALR" evidence="14">
    <location>
        <begin position="358"/>
        <end position="425"/>
    </location>
</feature>
<dbReference type="InterPro" id="IPR032678">
    <property type="entry name" value="tRNA-synt_1_cat_dom"/>
</dbReference>
<dbReference type="SUPFAM" id="SSF47323">
    <property type="entry name" value="Anticodon-binding domain of a subclass of class I aminoacyl-tRNA synthetases"/>
    <property type="match status" value="1"/>
</dbReference>
<dbReference type="Pfam" id="PF01406">
    <property type="entry name" value="tRNA-synt_1e"/>
    <property type="match status" value="1"/>
</dbReference>
<evidence type="ECO:0000259" key="14">
    <source>
        <dbReference type="SMART" id="SM00840"/>
    </source>
</evidence>
<dbReference type="InterPro" id="IPR009080">
    <property type="entry name" value="tRNAsynth_Ia_anticodon-bd"/>
</dbReference>
<evidence type="ECO:0000313" key="16">
    <source>
        <dbReference type="Proteomes" id="UP000515847"/>
    </source>
</evidence>
<gene>
    <name evidence="13" type="primary">cysS</name>
    <name evidence="15" type="ORF">BR63_14695</name>
</gene>
<evidence type="ECO:0000256" key="10">
    <source>
        <dbReference type="ARBA" id="ARBA00022917"/>
    </source>
</evidence>
<feature type="binding site" evidence="13">
    <location>
        <position position="30"/>
    </location>
    <ligand>
        <name>Zn(2+)</name>
        <dbReference type="ChEBI" id="CHEBI:29105"/>
    </ligand>
</feature>
<comment type="subunit">
    <text evidence="3 13">Monomer.</text>
</comment>
<keyword evidence="16" id="KW-1185">Reference proteome</keyword>
<dbReference type="PANTHER" id="PTHR10890:SF3">
    <property type="entry name" value="CYSTEINE--TRNA LIGASE, CYTOPLASMIC"/>
    <property type="match status" value="1"/>
</dbReference>
<organism evidence="15 16">
    <name type="scientific">Thermanaerosceptrum fracticalcis</name>
    <dbReference type="NCBI Taxonomy" id="1712410"/>
    <lineage>
        <taxon>Bacteria</taxon>
        <taxon>Bacillati</taxon>
        <taxon>Bacillota</taxon>
        <taxon>Clostridia</taxon>
        <taxon>Eubacteriales</taxon>
        <taxon>Peptococcaceae</taxon>
        <taxon>Thermanaerosceptrum</taxon>
    </lineage>
</organism>
<protein>
    <recommendedName>
        <fullName evidence="13">Cysteine--tRNA ligase</fullName>
        <ecNumber evidence="13">6.1.1.16</ecNumber>
    </recommendedName>
    <alternativeName>
        <fullName evidence="13">Cysteinyl-tRNA synthetase</fullName>
        <shortName evidence="13">CysRS</shortName>
    </alternativeName>
</protein>
<feature type="binding site" evidence="13">
    <location>
        <position position="270"/>
    </location>
    <ligand>
        <name>ATP</name>
        <dbReference type="ChEBI" id="CHEBI:30616"/>
    </ligand>
</feature>
<evidence type="ECO:0000256" key="8">
    <source>
        <dbReference type="ARBA" id="ARBA00022833"/>
    </source>
</evidence>
<dbReference type="AlphaFoldDB" id="A0A7G6E8Q0"/>
<dbReference type="CDD" id="cd00672">
    <property type="entry name" value="CysRS_core"/>
    <property type="match status" value="1"/>
</dbReference>
<feature type="binding site" evidence="13">
    <location>
        <position position="235"/>
    </location>
    <ligand>
        <name>Zn(2+)</name>
        <dbReference type="ChEBI" id="CHEBI:29105"/>
    </ligand>
</feature>
<dbReference type="InterPro" id="IPR015273">
    <property type="entry name" value="Cys-tRNA-synt_Ia_DALR"/>
</dbReference>
<dbReference type="SUPFAM" id="SSF52374">
    <property type="entry name" value="Nucleotidylyl transferase"/>
    <property type="match status" value="1"/>
</dbReference>
<evidence type="ECO:0000256" key="12">
    <source>
        <dbReference type="ARBA" id="ARBA00047398"/>
    </source>
</evidence>
<keyword evidence="5 13" id="KW-0436">Ligase</keyword>
<evidence type="ECO:0000256" key="9">
    <source>
        <dbReference type="ARBA" id="ARBA00022840"/>
    </source>
</evidence>
<feature type="binding site" evidence="13">
    <location>
        <position position="239"/>
    </location>
    <ligand>
        <name>Zn(2+)</name>
        <dbReference type="ChEBI" id="CHEBI:29105"/>
    </ligand>
</feature>
<feature type="short sequence motif" description="'KMSKS' region" evidence="13">
    <location>
        <begin position="267"/>
        <end position="271"/>
    </location>
</feature>
<feature type="binding site" evidence="13">
    <location>
        <position position="210"/>
    </location>
    <ligand>
        <name>Zn(2+)</name>
        <dbReference type="ChEBI" id="CHEBI:29105"/>
    </ligand>
</feature>
<dbReference type="GO" id="GO:0008270">
    <property type="term" value="F:zinc ion binding"/>
    <property type="evidence" value="ECO:0007669"/>
    <property type="project" value="UniProtKB-UniRule"/>
</dbReference>
<dbReference type="InterPro" id="IPR056411">
    <property type="entry name" value="CysS_C"/>
</dbReference>
<evidence type="ECO:0000256" key="13">
    <source>
        <dbReference type="HAMAP-Rule" id="MF_00041"/>
    </source>
</evidence>
<dbReference type="NCBIfam" id="TIGR00435">
    <property type="entry name" value="cysS"/>
    <property type="match status" value="1"/>
</dbReference>
<dbReference type="Pfam" id="PF09190">
    <property type="entry name" value="DALR_2"/>
    <property type="match status" value="1"/>
</dbReference>
<proteinExistence type="inferred from homology"/>
<comment type="similarity">
    <text evidence="2 13">Belongs to the class-I aminoacyl-tRNA synthetase family.</text>
</comment>
<keyword evidence="8 13" id="KW-0862">Zinc</keyword>
<dbReference type="InterPro" id="IPR015803">
    <property type="entry name" value="Cys-tRNA-ligase"/>
</dbReference>
<comment type="subcellular location">
    <subcellularLocation>
        <location evidence="1 13">Cytoplasm</location>
    </subcellularLocation>
</comment>
<dbReference type="InterPro" id="IPR024909">
    <property type="entry name" value="Cys-tRNA/MSH_ligase"/>
</dbReference>
<dbReference type="EC" id="6.1.1.16" evidence="13"/>
<dbReference type="EMBL" id="CP045798">
    <property type="protein sequence ID" value="QNB48454.1"/>
    <property type="molecule type" value="Genomic_DNA"/>
</dbReference>
<name>A0A7G6E8Q0_THEFR</name>
<accession>A0A7G6E8Q0</accession>
<dbReference type="Gene3D" id="1.20.120.1910">
    <property type="entry name" value="Cysteine-tRNA ligase, C-terminal anti-codon recognition domain"/>
    <property type="match status" value="1"/>
</dbReference>
<comment type="catalytic activity">
    <reaction evidence="12 13">
        <text>tRNA(Cys) + L-cysteine + ATP = L-cysteinyl-tRNA(Cys) + AMP + diphosphate</text>
        <dbReference type="Rhea" id="RHEA:17773"/>
        <dbReference type="Rhea" id="RHEA-COMP:9661"/>
        <dbReference type="Rhea" id="RHEA-COMP:9679"/>
        <dbReference type="ChEBI" id="CHEBI:30616"/>
        <dbReference type="ChEBI" id="CHEBI:33019"/>
        <dbReference type="ChEBI" id="CHEBI:35235"/>
        <dbReference type="ChEBI" id="CHEBI:78442"/>
        <dbReference type="ChEBI" id="CHEBI:78517"/>
        <dbReference type="ChEBI" id="CHEBI:456215"/>
        <dbReference type="EC" id="6.1.1.16"/>
    </reaction>
</comment>
<keyword evidence="11 13" id="KW-0030">Aminoacyl-tRNA synthetase</keyword>
<dbReference type="GO" id="GO:0005524">
    <property type="term" value="F:ATP binding"/>
    <property type="evidence" value="ECO:0007669"/>
    <property type="project" value="UniProtKB-UniRule"/>
</dbReference>
<dbReference type="Gene3D" id="3.40.50.620">
    <property type="entry name" value="HUPs"/>
    <property type="match status" value="1"/>
</dbReference>
<dbReference type="Pfam" id="PF23493">
    <property type="entry name" value="CysS_C"/>
    <property type="match status" value="1"/>
</dbReference>
<keyword evidence="4 13" id="KW-0963">Cytoplasm</keyword>
<dbReference type="GO" id="GO:0006423">
    <property type="term" value="P:cysteinyl-tRNA aminoacylation"/>
    <property type="evidence" value="ECO:0007669"/>
    <property type="project" value="UniProtKB-UniRule"/>
</dbReference>
<dbReference type="HAMAP" id="MF_00041">
    <property type="entry name" value="Cys_tRNA_synth"/>
    <property type="match status" value="1"/>
</dbReference>
<evidence type="ECO:0000256" key="3">
    <source>
        <dbReference type="ARBA" id="ARBA00011245"/>
    </source>
</evidence>
<dbReference type="FunFam" id="3.40.50.620:FF:000009">
    <property type="entry name" value="Cysteine--tRNA ligase"/>
    <property type="match status" value="1"/>
</dbReference>
<comment type="cofactor">
    <cofactor evidence="13">
        <name>Zn(2+)</name>
        <dbReference type="ChEBI" id="CHEBI:29105"/>
    </cofactor>
    <text evidence="13">Binds 1 zinc ion per subunit.</text>
</comment>
<evidence type="ECO:0000256" key="11">
    <source>
        <dbReference type="ARBA" id="ARBA00023146"/>
    </source>
</evidence>
<dbReference type="GO" id="GO:0005829">
    <property type="term" value="C:cytosol"/>
    <property type="evidence" value="ECO:0007669"/>
    <property type="project" value="TreeGrafter"/>
</dbReference>
<reference evidence="15 16" key="1">
    <citation type="journal article" date="2019" name="Front. Microbiol.">
        <title>Thermoanaerosceptrum fracticalcis gen. nov. sp. nov., a Novel Fumarate-Fermenting Microorganism From a Deep Fractured Carbonate Aquifer of the US Great Basin.</title>
        <authorList>
            <person name="Hamilton-Brehm S.D."/>
            <person name="Stewart L.E."/>
            <person name="Zavarin M."/>
            <person name="Caldwell M."/>
            <person name="Lawson P.A."/>
            <person name="Onstott T.C."/>
            <person name="Grzymski J."/>
            <person name="Neveux I."/>
            <person name="Lollar B.S."/>
            <person name="Russell C.E."/>
            <person name="Moser D.P."/>
        </authorList>
    </citation>
    <scope>NUCLEOTIDE SEQUENCE [LARGE SCALE GENOMIC DNA]</scope>
    <source>
        <strain evidence="15 16">DRI-13</strain>
    </source>
</reference>
<evidence type="ECO:0000256" key="5">
    <source>
        <dbReference type="ARBA" id="ARBA00022598"/>
    </source>
</evidence>
<dbReference type="InterPro" id="IPR014729">
    <property type="entry name" value="Rossmann-like_a/b/a_fold"/>
</dbReference>
<evidence type="ECO:0000256" key="1">
    <source>
        <dbReference type="ARBA" id="ARBA00004496"/>
    </source>
</evidence>
<dbReference type="SMART" id="SM00840">
    <property type="entry name" value="DALR_2"/>
    <property type="match status" value="1"/>
</dbReference>
<sequence length="483" mass="54792">MESLKVYNTLSGTKEPFVPAKPGQVRMYVCGPTTYNFIHLGNARPLVVFDTVRRYLEYLGFEVIYIQNFTDVDDKIIKRAQEEKVSPEELANKYINEYFKDADALNVKRATVHPRVSEHMSNIIEFIGKLVDKGVAYAVDGDVYFAVSRFGEYGKLSKRNLEDLQAGARVEVDERKLNPADFALWKKAKPGEPRWDSPWGPGRPGWHIECSAMSHKYLGESFDIHGGGFDLIFPHHENEIAQSEALFGAPMARYWMHNGFITVNEEKMSKSLGNFFLLRDITAKFSPQVVRFYLLSTHYRSPLDFDDGKLEIAKKGLERLQTAYRLFKENKSTAAAGTIERKTEAEVYLQEVGSLHKRFLEAMNDDFNTALAIAVLFDLARAMNGFMSKGIEGNEAYKALMESAQIYEKMAKVLGIELETAAEQKDSGLVDGLMDLIIKVRQEARAKKDFATADDIRQGLKEIGIILEDTPQGVRWRYKSKGD</sequence>
<dbReference type="PANTHER" id="PTHR10890">
    <property type="entry name" value="CYSTEINYL-TRNA SYNTHETASE"/>
    <property type="match status" value="1"/>
</dbReference>
<dbReference type="OrthoDB" id="9815130at2"/>
<evidence type="ECO:0000256" key="6">
    <source>
        <dbReference type="ARBA" id="ARBA00022723"/>
    </source>
</evidence>
<keyword evidence="10 13" id="KW-0648">Protein biosynthesis</keyword>
<evidence type="ECO:0000256" key="7">
    <source>
        <dbReference type="ARBA" id="ARBA00022741"/>
    </source>
</evidence>
<feature type="short sequence motif" description="'HIGH' region" evidence="13">
    <location>
        <begin position="32"/>
        <end position="42"/>
    </location>
</feature>
<dbReference type="PRINTS" id="PR00983">
    <property type="entry name" value="TRNASYNTHCYS"/>
</dbReference>